<dbReference type="WBParaSite" id="HNAJ_0000658401-mRNA-1">
    <property type="protein sequence ID" value="HNAJ_0000658401-mRNA-1"/>
    <property type="gene ID" value="HNAJ_0000658401"/>
</dbReference>
<dbReference type="Proteomes" id="UP000278807">
    <property type="component" value="Unassembled WGS sequence"/>
</dbReference>
<reference evidence="1 2" key="2">
    <citation type="submission" date="2018-11" db="EMBL/GenBank/DDBJ databases">
        <authorList>
            <consortium name="Pathogen Informatics"/>
        </authorList>
    </citation>
    <scope>NUCLEOTIDE SEQUENCE [LARGE SCALE GENOMIC DNA]</scope>
</reference>
<organism evidence="3">
    <name type="scientific">Rodentolepis nana</name>
    <name type="common">Dwarf tapeworm</name>
    <name type="synonym">Hymenolepis nana</name>
    <dbReference type="NCBI Taxonomy" id="102285"/>
    <lineage>
        <taxon>Eukaryota</taxon>
        <taxon>Metazoa</taxon>
        <taxon>Spiralia</taxon>
        <taxon>Lophotrochozoa</taxon>
        <taxon>Platyhelminthes</taxon>
        <taxon>Cestoda</taxon>
        <taxon>Eucestoda</taxon>
        <taxon>Cyclophyllidea</taxon>
        <taxon>Hymenolepididae</taxon>
        <taxon>Rodentolepis</taxon>
    </lineage>
</organism>
<keyword evidence="2" id="KW-1185">Reference proteome</keyword>
<name>A0A0R3THP3_RODNA</name>
<evidence type="ECO:0000313" key="3">
    <source>
        <dbReference type="WBParaSite" id="HNAJ_0000658401-mRNA-1"/>
    </source>
</evidence>
<dbReference type="AlphaFoldDB" id="A0A0R3THP3"/>
<protein>
    <submittedName>
        <fullName evidence="3">Glycosyltransferase</fullName>
    </submittedName>
</protein>
<dbReference type="EMBL" id="UZAE01007498">
    <property type="protein sequence ID" value="VDO02441.1"/>
    <property type="molecule type" value="Genomic_DNA"/>
</dbReference>
<accession>A0A0R3THP3</accession>
<dbReference type="STRING" id="102285.A0A0R3THP3"/>
<evidence type="ECO:0000313" key="1">
    <source>
        <dbReference type="EMBL" id="VDO02441.1"/>
    </source>
</evidence>
<reference evidence="3" key="1">
    <citation type="submission" date="2017-02" db="UniProtKB">
        <authorList>
            <consortium name="WormBaseParasite"/>
        </authorList>
    </citation>
    <scope>IDENTIFICATION</scope>
</reference>
<dbReference type="OrthoDB" id="44277at2759"/>
<gene>
    <name evidence="1" type="ORF">HNAJ_LOCUS6581</name>
</gene>
<proteinExistence type="predicted"/>
<sequence>MIARYQWRPSNLIIALLQRIPRFDAWVQRKNEQNYNSKRRKAS</sequence>
<evidence type="ECO:0000313" key="2">
    <source>
        <dbReference type="Proteomes" id="UP000278807"/>
    </source>
</evidence>